<dbReference type="InterPro" id="IPR016032">
    <property type="entry name" value="Sig_transdc_resp-reg_C-effctor"/>
</dbReference>
<keyword evidence="1" id="KW-0547">Nucleotide-binding</keyword>
<dbReference type="GO" id="GO:0005737">
    <property type="term" value="C:cytoplasm"/>
    <property type="evidence" value="ECO:0007669"/>
    <property type="project" value="TreeGrafter"/>
</dbReference>
<dbReference type="GO" id="GO:0004016">
    <property type="term" value="F:adenylate cyclase activity"/>
    <property type="evidence" value="ECO:0007669"/>
    <property type="project" value="TreeGrafter"/>
</dbReference>
<keyword evidence="5" id="KW-1185">Reference proteome</keyword>
<dbReference type="PROSITE" id="PS50043">
    <property type="entry name" value="HTH_LUXR_2"/>
    <property type="match status" value="1"/>
</dbReference>
<dbReference type="OrthoDB" id="483at2"/>
<feature type="domain" description="HTH luxR-type" evidence="3">
    <location>
        <begin position="849"/>
        <end position="914"/>
    </location>
</feature>
<dbReference type="Gene3D" id="3.40.50.300">
    <property type="entry name" value="P-loop containing nucleotide triphosphate hydrolases"/>
    <property type="match status" value="1"/>
</dbReference>
<dbReference type="Pfam" id="PF00196">
    <property type="entry name" value="GerE"/>
    <property type="match status" value="1"/>
</dbReference>
<protein>
    <submittedName>
        <fullName evidence="4">LuxR family transcriptional regulator</fullName>
    </submittedName>
</protein>
<dbReference type="PANTHER" id="PTHR16305:SF35">
    <property type="entry name" value="TRANSCRIPTIONAL ACTIVATOR DOMAIN"/>
    <property type="match status" value="1"/>
</dbReference>
<dbReference type="AlphaFoldDB" id="A0A5S4H3H3"/>
<dbReference type="EMBL" id="VCKX01000001">
    <property type="protein sequence ID" value="TMR39815.1"/>
    <property type="molecule type" value="Genomic_DNA"/>
</dbReference>
<evidence type="ECO:0000259" key="3">
    <source>
        <dbReference type="PROSITE" id="PS50043"/>
    </source>
</evidence>
<dbReference type="CDD" id="cd06170">
    <property type="entry name" value="LuxR_C_like"/>
    <property type="match status" value="1"/>
</dbReference>
<gene>
    <name evidence="4" type="ORF">ETD85_00085</name>
</gene>
<dbReference type="InterPro" id="IPR041664">
    <property type="entry name" value="AAA_16"/>
</dbReference>
<proteinExistence type="predicted"/>
<dbReference type="Proteomes" id="UP000306628">
    <property type="component" value="Unassembled WGS sequence"/>
</dbReference>
<organism evidence="4 5">
    <name type="scientific">Nonomuraea zeae</name>
    <dbReference type="NCBI Taxonomy" id="1642303"/>
    <lineage>
        <taxon>Bacteria</taxon>
        <taxon>Bacillati</taxon>
        <taxon>Actinomycetota</taxon>
        <taxon>Actinomycetes</taxon>
        <taxon>Streptosporangiales</taxon>
        <taxon>Streptosporangiaceae</taxon>
        <taxon>Nonomuraea</taxon>
    </lineage>
</organism>
<dbReference type="GO" id="GO:0005524">
    <property type="term" value="F:ATP binding"/>
    <property type="evidence" value="ECO:0007669"/>
    <property type="project" value="UniProtKB-KW"/>
</dbReference>
<dbReference type="GO" id="GO:0003677">
    <property type="term" value="F:DNA binding"/>
    <property type="evidence" value="ECO:0007669"/>
    <property type="project" value="InterPro"/>
</dbReference>
<evidence type="ECO:0000313" key="4">
    <source>
        <dbReference type="EMBL" id="TMR39815.1"/>
    </source>
</evidence>
<evidence type="ECO:0000256" key="1">
    <source>
        <dbReference type="ARBA" id="ARBA00022741"/>
    </source>
</evidence>
<dbReference type="Gene3D" id="1.10.10.10">
    <property type="entry name" value="Winged helix-like DNA-binding domain superfamily/Winged helix DNA-binding domain"/>
    <property type="match status" value="1"/>
</dbReference>
<dbReference type="SMART" id="SM00421">
    <property type="entry name" value="HTH_LUXR"/>
    <property type="match status" value="1"/>
</dbReference>
<dbReference type="InterPro" id="IPR027417">
    <property type="entry name" value="P-loop_NTPase"/>
</dbReference>
<accession>A0A5S4H3H3</accession>
<evidence type="ECO:0000256" key="2">
    <source>
        <dbReference type="ARBA" id="ARBA00022840"/>
    </source>
</evidence>
<dbReference type="Pfam" id="PF13191">
    <property type="entry name" value="AAA_16"/>
    <property type="match status" value="1"/>
</dbReference>
<dbReference type="PRINTS" id="PR00038">
    <property type="entry name" value="HTHLUXR"/>
</dbReference>
<dbReference type="SUPFAM" id="SSF46894">
    <property type="entry name" value="C-terminal effector domain of the bipartite response regulators"/>
    <property type="match status" value="1"/>
</dbReference>
<dbReference type="GO" id="GO:0006355">
    <property type="term" value="P:regulation of DNA-templated transcription"/>
    <property type="evidence" value="ECO:0007669"/>
    <property type="project" value="InterPro"/>
</dbReference>
<sequence>MIIRRGEGSVIALVGRERETAQVEALVDRIRERGDALVLRGAPGIGKSALLAVASEWARAHEVAVSSTSGVQSETHLPFAGLYQLVQPLLGAADELPARQREALLGAFGMEDAAAPEPFLIALAVLNLFGDAAARRPLLIVVDDVQWLDRSTTEVLGFVARRVRSEPIALLLAVRDGYATSLDDSDLTELALDGLAPAAAEALLDAQSPALPVGMRWRVLSEAAGNPLALVELPLALDSGAATTNAEFLPLTARLERAFAARLAALPPPTKALLLVSAANDGPDLSAALLAGAAVTGTELTAEALAPAVEAGLVELREPGIQFRHPLVRSAVYQKAGPADRLAAHRALATVHAADPDRRTWHRAAAIARQDESVAAELEEVAARARRRGAITVAVAALRRAAEVSEDPPVRAERLLRAAELAFELGRRDQVAALLALVEPALLGRPQRARLAWLGEVLEEGRNEGPERILRLIAYAETMESAGDPTLALNFARAAALRCWWTDSGRDLRRRVMALAERLASSGDDPELLLILATVTPVESGGAIIDRLTKLRDARFDAAMARFLGVAGTAVGAHDLAGHFLDACISDARAQGRLGLLAQALGSQMWSRLFCGDWQSALLAAEEGERLARETAQPRWQSSACAALALLAGLRGEEERGLALAAQAERVLGSGANSSTMAIVEHARGVIALCAGRHEEAFGRLRRLFDPDDAVYHPMWRLWAIIDLTEAAIPERREAVRAVLAELEEVGARTPAPLLHVGLRHARAVLADDADAGPLYQDALNADLSPWPTARARLLLAHGVWLRRRRRIQEARVPLRTARDAFDALGLLAFGEKARQELRAAGEASDLRLPSSVDQLTAQELHIARLAAAGLTNREIGQQLYLSHRTVSTHLYRVFRKLGITARGQLRDALRDRHGR</sequence>
<keyword evidence="2" id="KW-0067">ATP-binding</keyword>
<evidence type="ECO:0000313" key="5">
    <source>
        <dbReference type="Proteomes" id="UP000306628"/>
    </source>
</evidence>
<dbReference type="InterPro" id="IPR036388">
    <property type="entry name" value="WH-like_DNA-bd_sf"/>
</dbReference>
<dbReference type="PROSITE" id="PS00622">
    <property type="entry name" value="HTH_LUXR_1"/>
    <property type="match status" value="1"/>
</dbReference>
<dbReference type="PANTHER" id="PTHR16305">
    <property type="entry name" value="TESTICULAR SOLUBLE ADENYLYL CYCLASE"/>
    <property type="match status" value="1"/>
</dbReference>
<name>A0A5S4H3H3_9ACTN</name>
<dbReference type="InterPro" id="IPR000792">
    <property type="entry name" value="Tscrpt_reg_LuxR_C"/>
</dbReference>
<reference evidence="4 5" key="1">
    <citation type="submission" date="2019-05" db="EMBL/GenBank/DDBJ databases">
        <title>Draft genome sequence of Nonomuraea zeae DSM 100528.</title>
        <authorList>
            <person name="Saricaoglu S."/>
            <person name="Isik K."/>
        </authorList>
    </citation>
    <scope>NUCLEOTIDE SEQUENCE [LARGE SCALE GENOMIC DNA]</scope>
    <source>
        <strain evidence="4 5">DSM 100528</strain>
    </source>
</reference>
<dbReference type="SUPFAM" id="SSF52540">
    <property type="entry name" value="P-loop containing nucleoside triphosphate hydrolases"/>
    <property type="match status" value="1"/>
</dbReference>
<comment type="caution">
    <text evidence="4">The sequence shown here is derived from an EMBL/GenBank/DDBJ whole genome shotgun (WGS) entry which is preliminary data.</text>
</comment>